<protein>
    <submittedName>
        <fullName evidence="2">Methyltransferase domain-containing protein</fullName>
    </submittedName>
</protein>
<proteinExistence type="predicted"/>
<evidence type="ECO:0000259" key="1">
    <source>
        <dbReference type="Pfam" id="PF13649"/>
    </source>
</evidence>
<dbReference type="PANTHER" id="PTHR43591">
    <property type="entry name" value="METHYLTRANSFERASE"/>
    <property type="match status" value="1"/>
</dbReference>
<dbReference type="InterPro" id="IPR029063">
    <property type="entry name" value="SAM-dependent_MTases_sf"/>
</dbReference>
<dbReference type="InterPro" id="IPR041698">
    <property type="entry name" value="Methyltransf_25"/>
</dbReference>
<evidence type="ECO:0000313" key="3">
    <source>
        <dbReference type="Proteomes" id="UP000199103"/>
    </source>
</evidence>
<dbReference type="CDD" id="cd02440">
    <property type="entry name" value="AdoMet_MTases"/>
    <property type="match status" value="1"/>
</dbReference>
<dbReference type="EMBL" id="LT629772">
    <property type="protein sequence ID" value="SDS91287.1"/>
    <property type="molecule type" value="Genomic_DNA"/>
</dbReference>
<keyword evidence="3" id="KW-1185">Reference proteome</keyword>
<organism evidence="2 3">
    <name type="scientific">Microlunatus soli</name>
    <dbReference type="NCBI Taxonomy" id="630515"/>
    <lineage>
        <taxon>Bacteria</taxon>
        <taxon>Bacillati</taxon>
        <taxon>Actinomycetota</taxon>
        <taxon>Actinomycetes</taxon>
        <taxon>Propionibacteriales</taxon>
        <taxon>Propionibacteriaceae</taxon>
        <taxon>Microlunatus</taxon>
    </lineage>
</organism>
<dbReference type="GO" id="GO:0008168">
    <property type="term" value="F:methyltransferase activity"/>
    <property type="evidence" value="ECO:0007669"/>
    <property type="project" value="UniProtKB-KW"/>
</dbReference>
<gene>
    <name evidence="2" type="ORF">SAMN04489812_3464</name>
</gene>
<dbReference type="GO" id="GO:0032259">
    <property type="term" value="P:methylation"/>
    <property type="evidence" value="ECO:0007669"/>
    <property type="project" value="UniProtKB-KW"/>
</dbReference>
<feature type="domain" description="Methyltransferase" evidence="1">
    <location>
        <begin position="42"/>
        <end position="136"/>
    </location>
</feature>
<name>A0A1H1W2D8_9ACTN</name>
<reference evidence="2 3" key="1">
    <citation type="submission" date="2016-10" db="EMBL/GenBank/DDBJ databases">
        <authorList>
            <person name="de Groot N.N."/>
        </authorList>
    </citation>
    <scope>NUCLEOTIDE SEQUENCE [LARGE SCALE GENOMIC DNA]</scope>
    <source>
        <strain evidence="2 3">DSM 21800</strain>
    </source>
</reference>
<dbReference type="PANTHER" id="PTHR43591:SF24">
    <property type="entry name" value="2-METHOXY-6-POLYPRENYL-1,4-BENZOQUINOL METHYLASE, MITOCHONDRIAL"/>
    <property type="match status" value="1"/>
</dbReference>
<keyword evidence="2" id="KW-0808">Transferase</keyword>
<dbReference type="Pfam" id="PF13649">
    <property type="entry name" value="Methyltransf_25"/>
    <property type="match status" value="1"/>
</dbReference>
<sequence>MTVNPFDDLAADYDRNGAHAARAAALINRVTRVWPDGRPDVIVDVGTGTGAAAFAALAAFPAARITAIDLSPAMIDRARDIADTVPGAERINWIAGDARTMPAQDSSVDLVLCTSSLHFFPAAIFADWRRVLHPGGMAAYTLPLRSTFRPGPAFVDLLPAEQDRIPLADSAAEAANQSVTGFSAVDIAVDDGAVGYVLRRD</sequence>
<dbReference type="OrthoDB" id="7062303at2"/>
<dbReference type="Proteomes" id="UP000199103">
    <property type="component" value="Chromosome I"/>
</dbReference>
<accession>A0A1H1W2D8</accession>
<keyword evidence="2" id="KW-0489">Methyltransferase</keyword>
<evidence type="ECO:0000313" key="2">
    <source>
        <dbReference type="EMBL" id="SDS91287.1"/>
    </source>
</evidence>
<dbReference type="SUPFAM" id="SSF53335">
    <property type="entry name" value="S-adenosyl-L-methionine-dependent methyltransferases"/>
    <property type="match status" value="1"/>
</dbReference>
<dbReference type="Gene3D" id="3.40.50.150">
    <property type="entry name" value="Vaccinia Virus protein VP39"/>
    <property type="match status" value="1"/>
</dbReference>
<dbReference type="STRING" id="630515.SAMN04489812_3464"/>
<dbReference type="AlphaFoldDB" id="A0A1H1W2D8"/>
<dbReference type="RefSeq" id="WP_091526752.1">
    <property type="nucleotide sequence ID" value="NZ_LT629772.1"/>
</dbReference>